<reference evidence="2 3" key="1">
    <citation type="submission" date="2011-02" db="EMBL/GenBank/DDBJ databases">
        <title>The Genome Sequence of Sphaeroforma arctica JP610.</title>
        <authorList>
            <consortium name="The Broad Institute Genome Sequencing Platform"/>
            <person name="Russ C."/>
            <person name="Cuomo C."/>
            <person name="Young S.K."/>
            <person name="Zeng Q."/>
            <person name="Gargeya S."/>
            <person name="Alvarado L."/>
            <person name="Berlin A."/>
            <person name="Chapman S.B."/>
            <person name="Chen Z."/>
            <person name="Freedman E."/>
            <person name="Gellesch M."/>
            <person name="Goldberg J."/>
            <person name="Griggs A."/>
            <person name="Gujja S."/>
            <person name="Heilman E."/>
            <person name="Heiman D."/>
            <person name="Howarth C."/>
            <person name="Mehta T."/>
            <person name="Neiman D."/>
            <person name="Pearson M."/>
            <person name="Roberts A."/>
            <person name="Saif S."/>
            <person name="Shea T."/>
            <person name="Shenoy N."/>
            <person name="Sisk P."/>
            <person name="Stolte C."/>
            <person name="Sykes S."/>
            <person name="White J."/>
            <person name="Yandava C."/>
            <person name="Burger G."/>
            <person name="Gray M.W."/>
            <person name="Holland P.W.H."/>
            <person name="King N."/>
            <person name="Lang F.B.F."/>
            <person name="Roger A.J."/>
            <person name="Ruiz-Trillo I."/>
            <person name="Haas B."/>
            <person name="Nusbaum C."/>
            <person name="Birren B."/>
        </authorList>
    </citation>
    <scope>NUCLEOTIDE SEQUENCE [LARGE SCALE GENOMIC DNA]</scope>
    <source>
        <strain evidence="2 3">JP610</strain>
    </source>
</reference>
<evidence type="ECO:0000313" key="2">
    <source>
        <dbReference type="EMBL" id="KNC87607.1"/>
    </source>
</evidence>
<feature type="compositionally biased region" description="Low complexity" evidence="1">
    <location>
        <begin position="95"/>
        <end position="107"/>
    </location>
</feature>
<accession>A0A0L0GF50</accession>
<dbReference type="AlphaFoldDB" id="A0A0L0GF50"/>
<evidence type="ECO:0000313" key="3">
    <source>
        <dbReference type="Proteomes" id="UP000054560"/>
    </source>
</evidence>
<sequence length="107" mass="11794">MYTHIGQPRKLAWTNSHIFGIVYTQLHFAYFTQTTCSAKDKINIDEAFSVLVKRIQEDRRIQAARKAEYAQNAQANKKSKGGKDKGKGGDGEGSGSKSNGKKGCTIL</sequence>
<dbReference type="Proteomes" id="UP000054560">
    <property type="component" value="Unassembled WGS sequence"/>
</dbReference>
<evidence type="ECO:0000256" key="1">
    <source>
        <dbReference type="SAM" id="MobiDB-lite"/>
    </source>
</evidence>
<feature type="region of interest" description="Disordered" evidence="1">
    <location>
        <begin position="66"/>
        <end position="107"/>
    </location>
</feature>
<protein>
    <submittedName>
        <fullName evidence="2">Uncharacterized protein</fullName>
    </submittedName>
</protein>
<dbReference type="EMBL" id="KQ241604">
    <property type="protein sequence ID" value="KNC87607.1"/>
    <property type="molecule type" value="Genomic_DNA"/>
</dbReference>
<proteinExistence type="predicted"/>
<feature type="compositionally biased region" description="Basic and acidic residues" evidence="1">
    <location>
        <begin position="81"/>
        <end position="90"/>
    </location>
</feature>
<gene>
    <name evidence="2" type="ORF">SARC_00307</name>
</gene>
<dbReference type="RefSeq" id="XP_014161509.1">
    <property type="nucleotide sequence ID" value="XM_014306034.1"/>
</dbReference>
<keyword evidence="3" id="KW-1185">Reference proteome</keyword>
<organism evidence="2 3">
    <name type="scientific">Sphaeroforma arctica JP610</name>
    <dbReference type="NCBI Taxonomy" id="667725"/>
    <lineage>
        <taxon>Eukaryota</taxon>
        <taxon>Ichthyosporea</taxon>
        <taxon>Ichthyophonida</taxon>
        <taxon>Sphaeroforma</taxon>
    </lineage>
</organism>
<name>A0A0L0GF50_9EUKA</name>
<dbReference type="GeneID" id="25900811"/>